<dbReference type="InterPro" id="IPR015917">
    <property type="entry name" value="Pept_C14A"/>
</dbReference>
<proteinExistence type="inferred from homology"/>
<dbReference type="Gene3D" id="3.30.70.1470">
    <property type="entry name" value="Caspase-like"/>
    <property type="match status" value="1"/>
</dbReference>
<dbReference type="GO" id="GO:0004197">
    <property type="term" value="F:cysteine-type endopeptidase activity"/>
    <property type="evidence" value="ECO:0007669"/>
    <property type="project" value="InterPro"/>
</dbReference>
<dbReference type="PRINTS" id="PR00376">
    <property type="entry name" value="IL1BCENZYME"/>
</dbReference>
<evidence type="ECO:0000313" key="7">
    <source>
        <dbReference type="EMBL" id="CAD7248069.1"/>
    </source>
</evidence>
<dbReference type="SMART" id="SM00115">
    <property type="entry name" value="CASc"/>
    <property type="match status" value="1"/>
</dbReference>
<dbReference type="GO" id="GO:0006508">
    <property type="term" value="P:proteolysis"/>
    <property type="evidence" value="ECO:0007669"/>
    <property type="project" value="InterPro"/>
</dbReference>
<dbReference type="GO" id="GO:0043067">
    <property type="term" value="P:regulation of programmed cell death"/>
    <property type="evidence" value="ECO:0007669"/>
    <property type="project" value="UniProtKB-ARBA"/>
</dbReference>
<dbReference type="Gene3D" id="3.40.50.1460">
    <property type="match status" value="1"/>
</dbReference>
<evidence type="ECO:0000256" key="4">
    <source>
        <dbReference type="SAM" id="MobiDB-lite"/>
    </source>
</evidence>
<dbReference type="GO" id="GO:0051604">
    <property type="term" value="P:protein maturation"/>
    <property type="evidence" value="ECO:0007669"/>
    <property type="project" value="UniProtKB-ARBA"/>
</dbReference>
<reference evidence="7" key="1">
    <citation type="submission" date="2020-11" db="EMBL/GenBank/DDBJ databases">
        <authorList>
            <person name="Tran Van P."/>
        </authorList>
    </citation>
    <scope>NUCLEOTIDE SEQUENCE</scope>
</reference>
<dbReference type="PROSITE" id="PS50208">
    <property type="entry name" value="CASPASE_P20"/>
    <property type="match status" value="1"/>
</dbReference>
<evidence type="ECO:0000256" key="3">
    <source>
        <dbReference type="RuleBase" id="RU003971"/>
    </source>
</evidence>
<organism evidence="7">
    <name type="scientific">Darwinula stevensoni</name>
    <dbReference type="NCBI Taxonomy" id="69355"/>
    <lineage>
        <taxon>Eukaryota</taxon>
        <taxon>Metazoa</taxon>
        <taxon>Ecdysozoa</taxon>
        <taxon>Arthropoda</taxon>
        <taxon>Crustacea</taxon>
        <taxon>Oligostraca</taxon>
        <taxon>Ostracoda</taxon>
        <taxon>Podocopa</taxon>
        <taxon>Podocopida</taxon>
        <taxon>Darwinulocopina</taxon>
        <taxon>Darwinuloidea</taxon>
        <taxon>Darwinulidae</taxon>
        <taxon>Darwinula</taxon>
    </lineage>
</organism>
<evidence type="ECO:0000256" key="1">
    <source>
        <dbReference type="ARBA" id="ARBA00010134"/>
    </source>
</evidence>
<keyword evidence="2" id="KW-0053">Apoptosis</keyword>
<feature type="compositionally biased region" description="Polar residues" evidence="4">
    <location>
        <begin position="17"/>
        <end position="31"/>
    </location>
</feature>
<keyword evidence="8" id="KW-1185">Reference proteome</keyword>
<dbReference type="PANTHER" id="PTHR48169:SF1">
    <property type="entry name" value="ASTROCYTIC PHOSPHOPROTEIN PEA-15"/>
    <property type="match status" value="1"/>
</dbReference>
<feature type="compositionally biased region" description="Low complexity" evidence="4">
    <location>
        <begin position="46"/>
        <end position="59"/>
    </location>
</feature>
<dbReference type="PANTHER" id="PTHR48169">
    <property type="entry name" value="DED DOMAIN-CONTAINING PROTEIN"/>
    <property type="match status" value="1"/>
</dbReference>
<dbReference type="SUPFAM" id="SSF52129">
    <property type="entry name" value="Caspase-like"/>
    <property type="match status" value="1"/>
</dbReference>
<dbReference type="Pfam" id="PF00656">
    <property type="entry name" value="Peptidase_C14"/>
    <property type="match status" value="1"/>
</dbReference>
<accession>A0A7R9A588</accession>
<feature type="region of interest" description="Disordered" evidence="4">
    <location>
        <begin position="1"/>
        <end position="62"/>
    </location>
</feature>
<dbReference type="GO" id="GO:0005737">
    <property type="term" value="C:cytoplasm"/>
    <property type="evidence" value="ECO:0007669"/>
    <property type="project" value="UniProtKB-ARBA"/>
</dbReference>
<dbReference type="PROSITE" id="PS50207">
    <property type="entry name" value="CASPASE_P10"/>
    <property type="match status" value="1"/>
</dbReference>
<feature type="domain" description="Caspase family p20" evidence="6">
    <location>
        <begin position="83"/>
        <end position="206"/>
    </location>
</feature>
<dbReference type="InterPro" id="IPR002138">
    <property type="entry name" value="Pept_C14_p10"/>
</dbReference>
<dbReference type="AlphaFoldDB" id="A0A7R9A588"/>
<dbReference type="Proteomes" id="UP000677054">
    <property type="component" value="Unassembled WGS sequence"/>
</dbReference>
<comment type="similarity">
    <text evidence="1 3">Belongs to the peptidase C14A family.</text>
</comment>
<protein>
    <submittedName>
        <fullName evidence="7">Uncharacterized protein</fullName>
    </submittedName>
</protein>
<dbReference type="InterPro" id="IPR029030">
    <property type="entry name" value="Caspase-like_dom_sf"/>
</dbReference>
<evidence type="ECO:0000259" key="5">
    <source>
        <dbReference type="PROSITE" id="PS50207"/>
    </source>
</evidence>
<dbReference type="InterPro" id="IPR011600">
    <property type="entry name" value="Pept_C14_caspase"/>
</dbReference>
<evidence type="ECO:0000256" key="2">
    <source>
        <dbReference type="ARBA" id="ARBA00022703"/>
    </source>
</evidence>
<gene>
    <name evidence="7" type="ORF">DSTB1V02_LOCUS7892</name>
</gene>
<evidence type="ECO:0000313" key="8">
    <source>
        <dbReference type="Proteomes" id="UP000677054"/>
    </source>
</evidence>
<sequence>MIHEKETGHSGDGAPLSPSTDGAANLSSNPAISDEPDTGPFGHEGSSSSKTGTAGKSASNNIGEPWVPVIPHKLDCYPMERKIHGWAVIFYFENFEAKLGLERREEVKKDVENLRSIFTKRGFHVKEHPDLTRSAIIKELDSIAVSEELKNLECLVVFFLSHGRKDYLYVKDDEFEEEKLWSQFYKCEALFGKPKLFFIQVAWKSKKLGSYFIYTLCKVMEKHSQDMDVVKMLTMVAQIVAFQFKTQHKEPHNNEKKQMPTIRSTLTREVYLRPKP</sequence>
<dbReference type="EMBL" id="LR901210">
    <property type="protein sequence ID" value="CAD7248069.1"/>
    <property type="molecule type" value="Genomic_DNA"/>
</dbReference>
<dbReference type="InterPro" id="IPR001309">
    <property type="entry name" value="Pept_C14_p20"/>
</dbReference>
<feature type="domain" description="Caspase family p10" evidence="5">
    <location>
        <begin position="201"/>
        <end position="274"/>
    </location>
</feature>
<dbReference type="OrthoDB" id="6116485at2759"/>
<evidence type="ECO:0000259" key="6">
    <source>
        <dbReference type="PROSITE" id="PS50208"/>
    </source>
</evidence>
<dbReference type="EMBL" id="CAJPEV010001693">
    <property type="protein sequence ID" value="CAG0893900.1"/>
    <property type="molecule type" value="Genomic_DNA"/>
</dbReference>
<name>A0A7R9A588_9CRUS</name>
<dbReference type="GO" id="GO:0006915">
    <property type="term" value="P:apoptotic process"/>
    <property type="evidence" value="ECO:0007669"/>
    <property type="project" value="UniProtKB-KW"/>
</dbReference>